<evidence type="ECO:0000313" key="1">
    <source>
        <dbReference type="EMBL" id="CAH0518207.1"/>
    </source>
</evidence>
<evidence type="ECO:0000313" key="2">
    <source>
        <dbReference type="Proteomes" id="UP001158986"/>
    </source>
</evidence>
<accession>A0ABN8CYI4</accession>
<gene>
    <name evidence="1" type="ORF">PBS001_LOCUS4787</name>
</gene>
<organism evidence="1 2">
    <name type="scientific">Peronospora belbahrii</name>
    <dbReference type="NCBI Taxonomy" id="622444"/>
    <lineage>
        <taxon>Eukaryota</taxon>
        <taxon>Sar</taxon>
        <taxon>Stramenopiles</taxon>
        <taxon>Oomycota</taxon>
        <taxon>Peronosporomycetes</taxon>
        <taxon>Peronosporales</taxon>
        <taxon>Peronosporaceae</taxon>
        <taxon>Peronospora</taxon>
    </lineage>
</organism>
<name>A0ABN8CYI4_9STRA</name>
<comment type="caution">
    <text evidence="1">The sequence shown here is derived from an EMBL/GenBank/DDBJ whole genome shotgun (WGS) entry which is preliminary data.</text>
</comment>
<proteinExistence type="predicted"/>
<dbReference type="Proteomes" id="UP001158986">
    <property type="component" value="Unassembled WGS sequence"/>
</dbReference>
<keyword evidence="2" id="KW-1185">Reference proteome</keyword>
<protein>
    <submittedName>
        <fullName evidence="1">Uncharacterized protein</fullName>
    </submittedName>
</protein>
<reference evidence="1 2" key="1">
    <citation type="submission" date="2021-11" db="EMBL/GenBank/DDBJ databases">
        <authorList>
            <person name="Islam A."/>
            <person name="Islam S."/>
            <person name="Flora M.S."/>
            <person name="Rahman M."/>
            <person name="Ziaur R.M."/>
            <person name="Epstein J.H."/>
            <person name="Hassan M."/>
            <person name="Klassen M."/>
            <person name="Woodard K."/>
            <person name="Webb A."/>
            <person name="Webby R.J."/>
            <person name="El Zowalaty M.E."/>
        </authorList>
    </citation>
    <scope>NUCLEOTIDE SEQUENCE [LARGE SCALE GENOMIC DNA]</scope>
    <source>
        <strain evidence="1">Pbs1</strain>
    </source>
</reference>
<dbReference type="EMBL" id="CAKLCB010000258">
    <property type="protein sequence ID" value="CAH0518207.1"/>
    <property type="molecule type" value="Genomic_DNA"/>
</dbReference>
<sequence length="176" mass="20650">MSRTFPGIQWTSPSQQLDLTIDVPPHTADFLDLTINLEDNKIYTQTFQKALNLYLYPCPTSAHPPGVFTGLIHGLIRTYYIQNTKRIDFLSTLRLLYKRLRARGFSEYFLKRTFTLAYAKCRETNPKIQDNSQIIPYKITFDPNGPRQKTLNEMLNFRQLKFLLLRHRLGRLVEGH</sequence>